<keyword evidence="2" id="KW-1185">Reference proteome</keyword>
<comment type="caution">
    <text evidence="1">The sequence shown here is derived from an EMBL/GenBank/DDBJ whole genome shotgun (WGS) entry which is preliminary data.</text>
</comment>
<proteinExistence type="predicted"/>
<evidence type="ECO:0000313" key="2">
    <source>
        <dbReference type="Proteomes" id="UP000237105"/>
    </source>
</evidence>
<dbReference type="EMBL" id="JXTB01000079">
    <property type="protein sequence ID" value="PON66466.1"/>
    <property type="molecule type" value="Genomic_DNA"/>
</dbReference>
<dbReference type="AlphaFoldDB" id="A0A2P5CZJ8"/>
<name>A0A2P5CZJ8_PARAD</name>
<dbReference type="Proteomes" id="UP000237105">
    <property type="component" value="Unassembled WGS sequence"/>
</dbReference>
<organism evidence="1 2">
    <name type="scientific">Parasponia andersonii</name>
    <name type="common">Sponia andersonii</name>
    <dbReference type="NCBI Taxonomy" id="3476"/>
    <lineage>
        <taxon>Eukaryota</taxon>
        <taxon>Viridiplantae</taxon>
        <taxon>Streptophyta</taxon>
        <taxon>Embryophyta</taxon>
        <taxon>Tracheophyta</taxon>
        <taxon>Spermatophyta</taxon>
        <taxon>Magnoliopsida</taxon>
        <taxon>eudicotyledons</taxon>
        <taxon>Gunneridae</taxon>
        <taxon>Pentapetalae</taxon>
        <taxon>rosids</taxon>
        <taxon>fabids</taxon>
        <taxon>Rosales</taxon>
        <taxon>Cannabaceae</taxon>
        <taxon>Parasponia</taxon>
    </lineage>
</organism>
<gene>
    <name evidence="1" type="ORF">PanWU01x14_108880</name>
</gene>
<reference evidence="2" key="1">
    <citation type="submission" date="2016-06" db="EMBL/GenBank/DDBJ databases">
        <title>Parallel loss of symbiosis genes in relatives of nitrogen-fixing non-legume Parasponia.</title>
        <authorList>
            <person name="Van Velzen R."/>
            <person name="Holmer R."/>
            <person name="Bu F."/>
            <person name="Rutten L."/>
            <person name="Van Zeijl A."/>
            <person name="Liu W."/>
            <person name="Santuari L."/>
            <person name="Cao Q."/>
            <person name="Sharma T."/>
            <person name="Shen D."/>
            <person name="Roswanjaya Y."/>
            <person name="Wardhani T."/>
            <person name="Kalhor M.S."/>
            <person name="Jansen J."/>
            <person name="Van den Hoogen J."/>
            <person name="Gungor B."/>
            <person name="Hartog M."/>
            <person name="Hontelez J."/>
            <person name="Verver J."/>
            <person name="Yang W.-C."/>
            <person name="Schijlen E."/>
            <person name="Repin R."/>
            <person name="Schilthuizen M."/>
            <person name="Schranz E."/>
            <person name="Heidstra R."/>
            <person name="Miyata K."/>
            <person name="Fedorova E."/>
            <person name="Kohlen W."/>
            <person name="Bisseling T."/>
            <person name="Smit S."/>
            <person name="Geurts R."/>
        </authorList>
    </citation>
    <scope>NUCLEOTIDE SEQUENCE [LARGE SCALE GENOMIC DNA]</scope>
    <source>
        <strain evidence="2">cv. WU1-14</strain>
    </source>
</reference>
<sequence>MVDLKINVDTAIHDGMGMIGTEAVIRDSQSARSSVDQNLQNLAFLLHDLSSAASSGLS</sequence>
<protein>
    <submittedName>
        <fullName evidence="1">Uncharacterized protein</fullName>
    </submittedName>
</protein>
<evidence type="ECO:0000313" key="1">
    <source>
        <dbReference type="EMBL" id="PON66466.1"/>
    </source>
</evidence>
<accession>A0A2P5CZJ8</accession>